<evidence type="ECO:0000313" key="9">
    <source>
        <dbReference type="EMBL" id="KAF2448089.1"/>
    </source>
</evidence>
<feature type="transmembrane region" description="Helical" evidence="7">
    <location>
        <begin position="79"/>
        <end position="99"/>
    </location>
</feature>
<keyword evidence="10" id="KW-1185">Reference proteome</keyword>
<evidence type="ECO:0000256" key="2">
    <source>
        <dbReference type="ARBA" id="ARBA00022692"/>
    </source>
</evidence>
<dbReference type="PANTHER" id="PTHR33048">
    <property type="entry name" value="PTH11-LIKE INTEGRAL MEMBRANE PROTEIN (AFU_ORTHOLOGUE AFUA_5G11245)"/>
    <property type="match status" value="1"/>
</dbReference>
<name>A0A9P4PMY6_9PLEO</name>
<keyword evidence="3 7" id="KW-1133">Transmembrane helix</keyword>
<evidence type="ECO:0000256" key="3">
    <source>
        <dbReference type="ARBA" id="ARBA00022989"/>
    </source>
</evidence>
<dbReference type="InterPro" id="IPR052337">
    <property type="entry name" value="SAT4-like"/>
</dbReference>
<comment type="subcellular location">
    <subcellularLocation>
        <location evidence="1">Membrane</location>
        <topology evidence="1">Multi-pass membrane protein</topology>
    </subcellularLocation>
</comment>
<dbReference type="Pfam" id="PF20684">
    <property type="entry name" value="Fung_rhodopsin"/>
    <property type="match status" value="1"/>
</dbReference>
<feature type="domain" description="Rhodopsin" evidence="8">
    <location>
        <begin position="63"/>
        <end position="298"/>
    </location>
</feature>
<organism evidence="9 10">
    <name type="scientific">Karstenula rhodostoma CBS 690.94</name>
    <dbReference type="NCBI Taxonomy" id="1392251"/>
    <lineage>
        <taxon>Eukaryota</taxon>
        <taxon>Fungi</taxon>
        <taxon>Dikarya</taxon>
        <taxon>Ascomycota</taxon>
        <taxon>Pezizomycotina</taxon>
        <taxon>Dothideomycetes</taxon>
        <taxon>Pleosporomycetidae</taxon>
        <taxon>Pleosporales</taxon>
        <taxon>Massarineae</taxon>
        <taxon>Didymosphaeriaceae</taxon>
        <taxon>Karstenula</taxon>
    </lineage>
</organism>
<keyword evidence="2 7" id="KW-0812">Transmembrane</keyword>
<comment type="caution">
    <text evidence="9">The sequence shown here is derived from an EMBL/GenBank/DDBJ whole genome shotgun (WGS) entry which is preliminary data.</text>
</comment>
<evidence type="ECO:0000259" key="8">
    <source>
        <dbReference type="Pfam" id="PF20684"/>
    </source>
</evidence>
<keyword evidence="4 7" id="KW-0472">Membrane</keyword>
<dbReference type="OrthoDB" id="444631at2759"/>
<evidence type="ECO:0000256" key="4">
    <source>
        <dbReference type="ARBA" id="ARBA00023136"/>
    </source>
</evidence>
<feature type="compositionally biased region" description="Low complexity" evidence="6">
    <location>
        <begin position="313"/>
        <end position="328"/>
    </location>
</feature>
<feature type="transmembrane region" description="Helical" evidence="7">
    <location>
        <begin position="119"/>
        <end position="140"/>
    </location>
</feature>
<evidence type="ECO:0000256" key="5">
    <source>
        <dbReference type="ARBA" id="ARBA00038359"/>
    </source>
</evidence>
<dbReference type="PANTHER" id="PTHR33048:SF47">
    <property type="entry name" value="INTEGRAL MEMBRANE PROTEIN-RELATED"/>
    <property type="match status" value="1"/>
</dbReference>
<accession>A0A9P4PMY6</accession>
<evidence type="ECO:0000256" key="1">
    <source>
        <dbReference type="ARBA" id="ARBA00004141"/>
    </source>
</evidence>
<dbReference type="EMBL" id="MU001495">
    <property type="protein sequence ID" value="KAF2448089.1"/>
    <property type="molecule type" value="Genomic_DNA"/>
</dbReference>
<feature type="transmembrane region" description="Helical" evidence="7">
    <location>
        <begin position="36"/>
        <end position="58"/>
    </location>
</feature>
<reference evidence="9" key="1">
    <citation type="journal article" date="2020" name="Stud. Mycol.">
        <title>101 Dothideomycetes genomes: a test case for predicting lifestyles and emergence of pathogens.</title>
        <authorList>
            <person name="Haridas S."/>
            <person name="Albert R."/>
            <person name="Binder M."/>
            <person name="Bloem J."/>
            <person name="Labutti K."/>
            <person name="Salamov A."/>
            <person name="Andreopoulos B."/>
            <person name="Baker S."/>
            <person name="Barry K."/>
            <person name="Bills G."/>
            <person name="Bluhm B."/>
            <person name="Cannon C."/>
            <person name="Castanera R."/>
            <person name="Culley D."/>
            <person name="Daum C."/>
            <person name="Ezra D."/>
            <person name="Gonzalez J."/>
            <person name="Henrissat B."/>
            <person name="Kuo A."/>
            <person name="Liang C."/>
            <person name="Lipzen A."/>
            <person name="Lutzoni F."/>
            <person name="Magnuson J."/>
            <person name="Mondo S."/>
            <person name="Nolan M."/>
            <person name="Ohm R."/>
            <person name="Pangilinan J."/>
            <person name="Park H.-J."/>
            <person name="Ramirez L."/>
            <person name="Alfaro M."/>
            <person name="Sun H."/>
            <person name="Tritt A."/>
            <person name="Yoshinaga Y."/>
            <person name="Zwiers L.-H."/>
            <person name="Turgeon B."/>
            <person name="Goodwin S."/>
            <person name="Spatafora J."/>
            <person name="Crous P."/>
            <person name="Grigoriev I."/>
        </authorList>
    </citation>
    <scope>NUCLEOTIDE SEQUENCE</scope>
    <source>
        <strain evidence="9">CBS 690.94</strain>
    </source>
</reference>
<dbReference type="GO" id="GO:0016020">
    <property type="term" value="C:membrane"/>
    <property type="evidence" value="ECO:0007669"/>
    <property type="project" value="UniProtKB-SubCell"/>
</dbReference>
<evidence type="ECO:0000256" key="6">
    <source>
        <dbReference type="SAM" id="MobiDB-lite"/>
    </source>
</evidence>
<sequence length="379" mass="41183">MSLADLPPGYDLNLVPAGAPPPGVIPVIGGGPSLGVAMVVLEAVMMGLAIIVVSMRLFSSWNSRGKQTGGFNASDWSCLGALIISMGQSGIIVTMHDYARHQWNISIGMMTASYFKRIFAQYFIAWLAIFLAKFSILWLYRHLFGIKKSMRVAVYIGIGWAAMTYFPNMAIAANWCAARYGQPWDFSVGMRCAEKLPLKWLVASAAMSVTLDMYIFILPIPVILGLKLSGRKRLGVLFIFTTAAFAIVCAALTQVYRVKLVKTNDSMWVSAQLFICNGVENYIAIIVGALPGCSSFFKSHVAKSKFFSAISSRFSSTGSSSSKSSKGGSSMGRGVSYKLKDVSDAESQRSLRPSSGQIAVKQTYAVRTVDVQDVAWRSV</sequence>
<gene>
    <name evidence="9" type="ORF">P171DRAFT_428216</name>
</gene>
<proteinExistence type="inferred from homology"/>
<feature type="transmembrane region" description="Helical" evidence="7">
    <location>
        <begin position="200"/>
        <end position="224"/>
    </location>
</feature>
<dbReference type="InterPro" id="IPR049326">
    <property type="entry name" value="Rhodopsin_dom_fungi"/>
</dbReference>
<dbReference type="AlphaFoldDB" id="A0A9P4PMY6"/>
<evidence type="ECO:0000313" key="10">
    <source>
        <dbReference type="Proteomes" id="UP000799764"/>
    </source>
</evidence>
<feature type="region of interest" description="Disordered" evidence="6">
    <location>
        <begin position="313"/>
        <end position="335"/>
    </location>
</feature>
<evidence type="ECO:0000256" key="7">
    <source>
        <dbReference type="SAM" id="Phobius"/>
    </source>
</evidence>
<dbReference type="Proteomes" id="UP000799764">
    <property type="component" value="Unassembled WGS sequence"/>
</dbReference>
<protein>
    <recommendedName>
        <fullName evidence="8">Rhodopsin domain-containing protein</fullName>
    </recommendedName>
</protein>
<feature type="transmembrane region" description="Helical" evidence="7">
    <location>
        <begin position="268"/>
        <end position="290"/>
    </location>
</feature>
<feature type="transmembrane region" description="Helical" evidence="7">
    <location>
        <begin position="236"/>
        <end position="256"/>
    </location>
</feature>
<comment type="similarity">
    <text evidence="5">Belongs to the SAT4 family.</text>
</comment>
<feature type="transmembrane region" description="Helical" evidence="7">
    <location>
        <begin position="152"/>
        <end position="180"/>
    </location>
</feature>